<dbReference type="OrthoDB" id="9859652at2"/>
<evidence type="ECO:0000313" key="2">
    <source>
        <dbReference type="Proteomes" id="UP000198793"/>
    </source>
</evidence>
<dbReference type="Proteomes" id="UP000198793">
    <property type="component" value="Unassembled WGS sequence"/>
</dbReference>
<proteinExistence type="predicted"/>
<dbReference type="RefSeq" id="WP_090668568.1">
    <property type="nucleotide sequence ID" value="NZ_FNIT01000001.1"/>
</dbReference>
<organism evidence="1 2">
    <name type="scientific">Aureimonas jatrophae</name>
    <dbReference type="NCBI Taxonomy" id="1166073"/>
    <lineage>
        <taxon>Bacteria</taxon>
        <taxon>Pseudomonadati</taxon>
        <taxon>Pseudomonadota</taxon>
        <taxon>Alphaproteobacteria</taxon>
        <taxon>Hyphomicrobiales</taxon>
        <taxon>Aurantimonadaceae</taxon>
        <taxon>Aureimonas</taxon>
    </lineage>
</organism>
<name>A0A1H0D4T1_9HYPH</name>
<keyword evidence="2" id="KW-1185">Reference proteome</keyword>
<evidence type="ECO:0000313" key="1">
    <source>
        <dbReference type="EMBL" id="SDN65148.1"/>
    </source>
</evidence>
<accession>A0A1H0D4T1</accession>
<reference evidence="1 2" key="1">
    <citation type="submission" date="2016-10" db="EMBL/GenBank/DDBJ databases">
        <authorList>
            <person name="de Groot N.N."/>
        </authorList>
    </citation>
    <scope>NUCLEOTIDE SEQUENCE [LARGE SCALE GENOMIC DNA]</scope>
    <source>
        <strain evidence="2">L7-484,KACC 16230,DSM 25025</strain>
    </source>
</reference>
<dbReference type="EMBL" id="FNIT01000001">
    <property type="protein sequence ID" value="SDN65148.1"/>
    <property type="molecule type" value="Genomic_DNA"/>
</dbReference>
<gene>
    <name evidence="1" type="ORF">SAMN05192530_101599</name>
</gene>
<protein>
    <submittedName>
        <fullName evidence="1">Uncharacterized protein</fullName>
    </submittedName>
</protein>
<dbReference type="STRING" id="1166073.SAMN05192530_101599"/>
<sequence length="74" mass="8114">MGGHAWRQERFQGAGLDELTETHVVTILVLTDRFSDGADLRDAFFAVFPQAGEDAFLNACYVALQVLSPEQSLA</sequence>
<dbReference type="AlphaFoldDB" id="A0A1H0D4T1"/>